<feature type="compositionally biased region" description="Polar residues" evidence="1">
    <location>
        <begin position="115"/>
        <end position="127"/>
    </location>
</feature>
<name>A0A7R7XGH5_9EURO</name>
<keyword evidence="3" id="KW-1185">Reference proteome</keyword>
<protein>
    <recommendedName>
        <fullName evidence="4">C2H2-type domain-containing protein</fullName>
    </recommendedName>
</protein>
<dbReference type="KEGG" id="apuu:APUU_20955S"/>
<sequence>MANNNHNNHNNQNGHNGHNGHSNHNNHGYGWPQRSPQPPHPSTMPMDQQGFTQPNGLPSLPGYAAGAGVGYPQNHHSAPPNYYPGGPSSQYLYPQHPSAPQTRHPRGASLPYSFPTASTVPPSTLPISSPAMQEHVFTPSPPSYLVNQHDYYLPHGSSVPSNAGSLAASPQPQPLMSTGTVYSSPESTPVSTDIQNPRVVSYRPKPQCFDHGCNGREFSTFSNLLRHQREKSGVVAKAECPNCGAVFTRTTARNIHVSQDKCKGVGRESST</sequence>
<dbReference type="OrthoDB" id="5366256at2759"/>
<evidence type="ECO:0000256" key="1">
    <source>
        <dbReference type="SAM" id="MobiDB-lite"/>
    </source>
</evidence>
<reference evidence="2" key="1">
    <citation type="submission" date="2021-01" db="EMBL/GenBank/DDBJ databases">
        <authorList>
            <consortium name="Aspergillus puulaauensis MK2 genome sequencing consortium"/>
            <person name="Kazuki M."/>
            <person name="Futagami T."/>
        </authorList>
    </citation>
    <scope>NUCLEOTIDE SEQUENCE</scope>
    <source>
        <strain evidence="2">MK2</strain>
    </source>
</reference>
<evidence type="ECO:0000313" key="2">
    <source>
        <dbReference type="EMBL" id="BCS20523.1"/>
    </source>
</evidence>
<reference evidence="2" key="2">
    <citation type="submission" date="2021-02" db="EMBL/GenBank/DDBJ databases">
        <title>Aspergillus puulaauensis MK2 genome sequence.</title>
        <authorList>
            <person name="Futagami T."/>
            <person name="Mori K."/>
            <person name="Kadooka C."/>
            <person name="Tanaka T."/>
        </authorList>
    </citation>
    <scope>NUCLEOTIDE SEQUENCE</scope>
    <source>
        <strain evidence="2">MK2</strain>
    </source>
</reference>
<dbReference type="Gene3D" id="3.30.160.60">
    <property type="entry name" value="Classic Zinc Finger"/>
    <property type="match status" value="1"/>
</dbReference>
<dbReference type="AlphaFoldDB" id="A0A7R7XGH5"/>
<feature type="region of interest" description="Disordered" evidence="1">
    <location>
        <begin position="1"/>
        <end position="127"/>
    </location>
</feature>
<organism evidence="2 3">
    <name type="scientific">Aspergillus puulaauensis</name>
    <dbReference type="NCBI Taxonomy" id="1220207"/>
    <lineage>
        <taxon>Eukaryota</taxon>
        <taxon>Fungi</taxon>
        <taxon>Dikarya</taxon>
        <taxon>Ascomycota</taxon>
        <taxon>Pezizomycotina</taxon>
        <taxon>Eurotiomycetes</taxon>
        <taxon>Eurotiomycetidae</taxon>
        <taxon>Eurotiales</taxon>
        <taxon>Aspergillaceae</taxon>
        <taxon>Aspergillus</taxon>
    </lineage>
</organism>
<evidence type="ECO:0000313" key="3">
    <source>
        <dbReference type="Proteomes" id="UP000654913"/>
    </source>
</evidence>
<proteinExistence type="predicted"/>
<dbReference type="Proteomes" id="UP000654913">
    <property type="component" value="Chromosome 2"/>
</dbReference>
<feature type="compositionally biased region" description="Low complexity" evidence="1">
    <location>
        <begin position="1"/>
        <end position="28"/>
    </location>
</feature>
<evidence type="ECO:0008006" key="4">
    <source>
        <dbReference type="Google" id="ProtNLM"/>
    </source>
</evidence>
<dbReference type="EMBL" id="AP024444">
    <property type="protein sequence ID" value="BCS20523.1"/>
    <property type="molecule type" value="Genomic_DNA"/>
</dbReference>
<dbReference type="RefSeq" id="XP_041552717.1">
    <property type="nucleotide sequence ID" value="XM_041699654.1"/>
</dbReference>
<gene>
    <name evidence="2" type="ORF">APUU_20955S</name>
</gene>
<feature type="compositionally biased region" description="Polar residues" evidence="1">
    <location>
        <begin position="45"/>
        <end position="56"/>
    </location>
</feature>
<dbReference type="GeneID" id="64970528"/>
<accession>A0A7R7XGH5</accession>
<feature type="region of interest" description="Disordered" evidence="1">
    <location>
        <begin position="162"/>
        <end position="194"/>
    </location>
</feature>